<keyword evidence="2" id="KW-1185">Reference proteome</keyword>
<evidence type="ECO:0000313" key="1">
    <source>
        <dbReference type="EMBL" id="KAG0575677.1"/>
    </source>
</evidence>
<evidence type="ECO:0000313" key="2">
    <source>
        <dbReference type="Proteomes" id="UP000822688"/>
    </source>
</evidence>
<dbReference type="Proteomes" id="UP000822688">
    <property type="component" value="Chromosome 5"/>
</dbReference>
<dbReference type="AlphaFoldDB" id="A0A8T0HY24"/>
<dbReference type="EMBL" id="CM026425">
    <property type="protein sequence ID" value="KAG0575677.1"/>
    <property type="molecule type" value="Genomic_DNA"/>
</dbReference>
<comment type="caution">
    <text evidence="1">The sequence shown here is derived from an EMBL/GenBank/DDBJ whole genome shotgun (WGS) entry which is preliminary data.</text>
</comment>
<name>A0A8T0HY24_CERPU</name>
<accession>A0A8T0HY24</accession>
<protein>
    <submittedName>
        <fullName evidence="1">Uncharacterized protein</fullName>
    </submittedName>
</protein>
<gene>
    <name evidence="1" type="ORF">KC19_5G022600</name>
</gene>
<organism evidence="1 2">
    <name type="scientific">Ceratodon purpureus</name>
    <name type="common">Fire moss</name>
    <name type="synonym">Dicranum purpureum</name>
    <dbReference type="NCBI Taxonomy" id="3225"/>
    <lineage>
        <taxon>Eukaryota</taxon>
        <taxon>Viridiplantae</taxon>
        <taxon>Streptophyta</taxon>
        <taxon>Embryophyta</taxon>
        <taxon>Bryophyta</taxon>
        <taxon>Bryophytina</taxon>
        <taxon>Bryopsida</taxon>
        <taxon>Dicranidae</taxon>
        <taxon>Pseudoditrichales</taxon>
        <taxon>Ditrichaceae</taxon>
        <taxon>Ceratodon</taxon>
    </lineage>
</organism>
<reference evidence="1" key="1">
    <citation type="submission" date="2020-06" db="EMBL/GenBank/DDBJ databases">
        <title>WGS assembly of Ceratodon purpureus strain R40.</title>
        <authorList>
            <person name="Carey S.B."/>
            <person name="Jenkins J."/>
            <person name="Shu S."/>
            <person name="Lovell J.T."/>
            <person name="Sreedasyam A."/>
            <person name="Maumus F."/>
            <person name="Tiley G.P."/>
            <person name="Fernandez-Pozo N."/>
            <person name="Barry K."/>
            <person name="Chen C."/>
            <person name="Wang M."/>
            <person name="Lipzen A."/>
            <person name="Daum C."/>
            <person name="Saski C.A."/>
            <person name="Payton A.C."/>
            <person name="Mcbreen J.C."/>
            <person name="Conrad R.E."/>
            <person name="Kollar L.M."/>
            <person name="Olsson S."/>
            <person name="Huttunen S."/>
            <person name="Landis J.B."/>
            <person name="Wickett N.J."/>
            <person name="Johnson M.G."/>
            <person name="Rensing S.A."/>
            <person name="Grimwood J."/>
            <person name="Schmutz J."/>
            <person name="Mcdaniel S.F."/>
        </authorList>
    </citation>
    <scope>NUCLEOTIDE SEQUENCE</scope>
    <source>
        <strain evidence="1">R40</strain>
    </source>
</reference>
<proteinExistence type="predicted"/>
<sequence length="110" mass="11984">MCREMGGVGRKLKSTVVELMVARAESVALEGRLKQWTPEGRVGESGGGCEFCGGIGRPAPWWRRYAPVGGAMRCLICFSSPFATGLWGIWTNHGAESWQRSRKGILSPTL</sequence>